<dbReference type="RefSeq" id="WP_208059458.1">
    <property type="nucleotide sequence ID" value="NZ_JAGDYP010000012.1"/>
</dbReference>
<dbReference type="Pfam" id="PF17963">
    <property type="entry name" value="Big_9"/>
    <property type="match status" value="1"/>
</dbReference>
<accession>A0ABS3Q0L9</accession>
<evidence type="ECO:0000256" key="1">
    <source>
        <dbReference type="SAM" id="SignalP"/>
    </source>
</evidence>
<gene>
    <name evidence="2" type="ORF">J4N46_11835</name>
</gene>
<sequence>MMQILNKQMFRGLLVALLLVFSWGANAQVAVNSVVADDQVQFANNNNFEIGTLTIKIKLPSTKTTAKVTVTLPTGIEYVPGSIVLGANATSVTQVAGSLVTAPVFTLVGAANNDVVFTIKRKLTKLATDALQGKLLTDKVKAEVTGEADDEKNSNQYRVMPPVVTVQGVTAIAAAEIGVNTTTFSIRNTGVGAARTIFFSIDYPAGVTTVSFIPPAGVTLAQVGTVPAGFLNAGKPLYSLTKAAGFAGNEEVPITEVFKIATSLCEKQPKLGYVPYWGLSATELFGENTKVDRNIKVRTYEPKIIQTSDANKRYFQYDAGLCAATGQKLGTFYTAFNNNSTDATAYNNRIEKLWQARTYFDLTNFCIIATDGTKIPIAETSNDGGSTKFDFSTNAALLSSNSALAGKDIGFTDEDGDGYLDDLKPGAEIRICYDLVSKGIPFACNTLSINPSYTYLYDNACGKSIQSVAAQQTYIRAYTRINKSIFPAQLLLNTPEKGYLTPGMTSVSADEQLEGQGKRINDLRYRYYMQLPSGVGLKNVVFHYTKNDDFTDTAAPTITIADVPAGGVLSWTTPDTPPAGVTGNGKFYWGHISFELELTNCTGMGSSAAFPYTISMMSRNQDGTTFCPIPVACETATIAIGCSVPCLVKGPEMLSTKVERADNSYGWTDATMATRVQRANLSPEQRRKVLPLDTVEFFAEGKQSTAQGADNLFYYVAVKKNADLLPKSIKVKVGTHEMTLQATDTGVITRSNDANANYYRWNLTDALPLGGLAAGQTFSVVATYQVNNATENQDLAEQSGITSYFYTLANKNDTAINAQGVHTNALRCGVALIPVFDFGRTGKWNGMNGFILNGCYPNNIGGYYVHLGRNQASGSLLYEEYRPGILMKKIVLKMPLAYKITANPEYYYTADATQARNNTSSSTTIPLANWVETIEGNKRVYTYHNPTNTADPYFLRPGMIGARTYNEWLKVMAQASCKSKEFIGTDSERLAAARLADEVGYYEIEAEDLYYHYANESTRSSTNIANSSVFLFSAKPQLLMAAQGQGSTIRANKNEQSSVFALEARNNPAPNTWVSIPDITGVEVQGLEEVNNAAGTTVIRTLTPETSISGEKMFFLNQIIQAGAANQKYYRLKFKLTNCSQPQIKFKVYAGWNCDGNPTQGYRATCDDTFLEYTVNIAQSKKEIEVGTNPTSLPMCTKTPFSYIVKSTDEGDIFGANLVVTQQAGIVISDVKVEYPLGSGKEYNTNTPVDGKKIGVVTTANKTTYKLSDILPEGSLPGSVSTNTESSQKFKVLFNVQPECDFVSGSSFDIDLEGNNLCGVPAIGPKVVAIVARVQNASVSNYNMLLSSINYVSGNANACDNGATYKVRVSVNSSVPSFAIGSDARLHIRFPQTYDIQSGDISVDRTDFPQANANSSWTDPTVVSRTTVGNDSEIIMVVPAGMKNSQYFDVTVKIKQKANTLVDCTTQRNIKVLTTDKITGIACPTLPPSFVCPALIVSTSPERTAVIKNDRADLSITEVKATAVPSANKENLTIQYKIANAATASATYNGSVVVSLYNDLNNNGLVEASEVLATHTTTQALGAGVTSTVQNFTYLADQAQVCRLRLAIRNADNKCLCDDKDVALPTPAHIGGLVGNLSTCETASATFVYNAAAPAYDSYTWSPASYLSAANTPTPTFTYSGAKLTAPLTVTYTLTVKRTNGCESSQTVTVVVTPTTATPNPNAVNLCAGNTIQSLKQYLGGLVSGTLRVYTTATATAELGNTIALTDNTTYYYSAQITGQCESARQAILVKIVATPTASSSYTYCAGTKVATLWDDIDSTDNDRSLKIYTVASGGTPLDRNTVLQTGNYYVADSATNGTASPTCESTRVAVTVNITTVATPTVSATTVLCPTASTHSVSFAAYATALSGNSLRWYATATATVPLTNTPTINTQVSSTTTLTAYVSQVTTAGCESPRGTVTIVVNDTTTPTLTAPAPLVTDCRNAAANIITWLGTATATDSCGAVSLTNTYSAPADFCNVPNGTLTVSFVAKDLFGNITTETRTITLVNIKAESDTFTVTHGAVATTTANSVLTNDKVGTQTATTGTVSMTVVTPATGVTGSATPTLNSDGTITVPAGTKSGTYTIGYKICTKVASVTACDTATATVVVGAPEIKANSDTRTVTNGVAGGTISSVLTNDSYNGVTNPSTNSITLSWGTLPAGVVTTTTVGELKVNAGTASGTHQIPYTICDGVNSATNCSTATLTLVIGAPAITANSDTRTVTNGVAGGTISSVLTNDSYNGVTNPSTNSITLSWGTLPAGVVTTTTVGELKVNAGTASGTHQIPYTICDGVNSATNCSTATLTLVIGAPEIKANSDTRTVTNGVAGGTISSVLTNDIYNGITNPSTNSVTLSWGTLPPGVVTTTTVGELKVNAGTASGTHQIPYTICDGVNSATNCSTATLTLVIGAPAITANSDTFTVTNGANGGYAGNVLTNDEYNGTTNLVGNASVTLTWLTVPTGIQTHTNGDLTVAAGTASGTYAVTYKLCENLNGSNCSIATATIVVGQATITAKNNNYAIANGAVGGTTSNVLENDIYNGITNLVGNTSITLTWNTVPASIQTNANGTISVPAGTPSGVYTLTYTICENLNNDNCSTATVTVAVGVSLIVAEDDNDDTFKIPNGANGGTTSSVLANDTLNGVTPPNTTSITLTWTNVPTGIQTHTDGTISVPAGTPAGTYTVSYRICERLNGSNCSSATVTVVVGQATLTAVDNTFTVTNTTTTTTDSVLNNDSYNGTTGLVGNASVTLTWTNVPTGIQTHTDGTISVPAGTPAGTYTVSYRICERLNGSNCSSATVTVVVGQATLTAVDNTFTVTNTTTTTTDSVLNNDSYNGTTGLVGNASVTLTWLNVPAGIQTNTNGSLTIPAGTASGTYAVTYRLCENLNSSNCSVATATIVVKGVATPTVTPTIEVTGDSYTHTVSGTTYTTTSNVLTNDKVGGVTATIASVTIHTSTPTTDKPYIDAQTGLVVIPSGTPTGTHTITYYICDKINTTLCSSPTVVTITVVATVTTPTIEVTGDSYTHTVSGTTYTTTSNVLTNDKVGGVTATIASVTIHTSTPTTDKPYIDTQTGLVVIPSGTPTGTHTITYYICDKVNTTLCSSPTVVTITVVATPTVTPTIEVTGDSYTHTVSGTTYTTTSNVLTNDKVGGVTATIASVTIHTSTPTTDKPYIDTQTGLVVIPSGTPTGTHTITYYICDKVNTTLCSSPTVVTITVVATPTVTPTIEVTGDSYTHTVSGTTYTTTSNVLTNDKVGGVTATIASVTIHTSTPTTDKPYIDAQTGLVVIPSGTPTGTHTITYYICDKVNTSLCSSSTVVTITVVATVATPTIEVTSDSYTHTVSGTTYTTTSNVLTNDKVGGVTATIASVTIHTSTPTTDKPYIDAQTGLVVIPSGTPTGTHTITYYICDKINTTLCSSPTVVTITVVGNTTTPATITVEANGDEFNYYAVATQTTLVGNVLTNDKLNGTLNPSVRSVTITTPSVSNPRAPYIHPATGDVTVPPHTPAGVYELPYTICALASPTECSTATAVVRISTIEAHNDGQHQLGTTAGGTISSVLTNDKLNGQRPAAGEVNINWVPSSLSGFTFNNDGTIDVAAGTPVGTYTIVYTLCATATPSLCSERAEVVVAVTAAVPVPPFSIMAVYDGPHYIDQGTATTVASVLANDTLDADPATTGNVSLTWNISSPAGITLNADGTVAVASTTAAGVYKVPYTICAKNGTLCATTEIEIVVIAPTVTPTIEVNGEMFTYTGSPVVGNVLTNEKLNGVPNPSVRSVTISIMPPLPGVNEPYLNPETGDVIVPPATVAGTYTVTYRVCTIAAPVSCDTASVRVVVPASVSTPTAAPVAADDRATTIRNTPVTIAVLSNDTPNGATLPNITTTPLNGTAIVNADGSIEYRPSTNFVGTDRIVYELCDAFGQCASAVVTIEVTNGLLPYNGISIDGNERNSYFHIGGIEAYPKNVVKIFNRWGVQVFEIEHYDNVRNVFRGLSNGRVTIERGSKLPQGTYYYIIEYEDDNHQQQKETGWLYLKRN</sequence>
<keyword evidence="3" id="KW-1185">Reference proteome</keyword>
<keyword evidence="1" id="KW-0732">Signal</keyword>
<dbReference type="EMBL" id="JAGDYP010000012">
    <property type="protein sequence ID" value="MBO1885085.1"/>
    <property type="molecule type" value="Genomic_DNA"/>
</dbReference>
<comment type="caution">
    <text evidence="2">The sequence shown here is derived from an EMBL/GenBank/DDBJ whole genome shotgun (WGS) entry which is preliminary data.</text>
</comment>
<feature type="signal peptide" evidence="1">
    <location>
        <begin position="1"/>
        <end position="27"/>
    </location>
</feature>
<name>A0ABS3Q0L9_9FLAO</name>
<dbReference type="InterPro" id="IPR018247">
    <property type="entry name" value="EF_Hand_1_Ca_BS"/>
</dbReference>
<proteinExistence type="predicted"/>
<protein>
    <submittedName>
        <fullName evidence="2">Gliding motility-associated C-terminal domain-containing protein</fullName>
    </submittedName>
</protein>
<evidence type="ECO:0000313" key="2">
    <source>
        <dbReference type="EMBL" id="MBO1885085.1"/>
    </source>
</evidence>
<organism evidence="2 3">
    <name type="scientific">Capnocytophaga bilenii</name>
    <dbReference type="NCBI Taxonomy" id="2819369"/>
    <lineage>
        <taxon>Bacteria</taxon>
        <taxon>Pseudomonadati</taxon>
        <taxon>Bacteroidota</taxon>
        <taxon>Flavobacteriia</taxon>
        <taxon>Flavobacteriales</taxon>
        <taxon>Flavobacteriaceae</taxon>
        <taxon>Capnocytophaga</taxon>
    </lineage>
</organism>
<reference evidence="2 3" key="1">
    <citation type="submission" date="2021-03" db="EMBL/GenBank/DDBJ databases">
        <title>Isolation and description of Capnocytophaga bilenii sp. nov., a novel Capnocytophaga species, isolated from a gingivitis subject.</title>
        <authorList>
            <person name="Antezack A."/>
            <person name="Monnet-Corti V."/>
            <person name="La Scola B."/>
        </authorList>
    </citation>
    <scope>NUCLEOTIDE SEQUENCE [LARGE SCALE GENOMIC DNA]</scope>
    <source>
        <strain evidence="2 3">Marseille-Q4570</strain>
    </source>
</reference>
<dbReference type="Pfam" id="PF13585">
    <property type="entry name" value="CHU_C"/>
    <property type="match status" value="1"/>
</dbReference>
<evidence type="ECO:0000313" key="3">
    <source>
        <dbReference type="Proteomes" id="UP000681610"/>
    </source>
</evidence>
<dbReference type="PROSITE" id="PS00018">
    <property type="entry name" value="EF_HAND_1"/>
    <property type="match status" value="1"/>
</dbReference>
<feature type="chain" id="PRO_5047172238" evidence="1">
    <location>
        <begin position="28"/>
        <end position="4066"/>
    </location>
</feature>
<dbReference type="Proteomes" id="UP000681610">
    <property type="component" value="Unassembled WGS sequence"/>
</dbReference>